<evidence type="ECO:0000256" key="2">
    <source>
        <dbReference type="ARBA" id="ARBA00023125"/>
    </source>
</evidence>
<organism evidence="7 8">
    <name type="scientific">Halalkalibacter alkalisediminis</name>
    <dbReference type="NCBI Taxonomy" id="935616"/>
    <lineage>
        <taxon>Bacteria</taxon>
        <taxon>Bacillati</taxon>
        <taxon>Bacillota</taxon>
        <taxon>Bacilli</taxon>
        <taxon>Bacillales</taxon>
        <taxon>Bacillaceae</taxon>
        <taxon>Halalkalibacter</taxon>
    </lineage>
</organism>
<dbReference type="SMART" id="SM00342">
    <property type="entry name" value="HTH_ARAC"/>
    <property type="match status" value="1"/>
</dbReference>
<dbReference type="PANTHER" id="PTHR43280:SF28">
    <property type="entry name" value="HTH-TYPE TRANSCRIPTIONAL ACTIVATOR RHAS"/>
    <property type="match status" value="1"/>
</dbReference>
<evidence type="ECO:0000256" key="4">
    <source>
        <dbReference type="PROSITE-ProRule" id="PRU00169"/>
    </source>
</evidence>
<dbReference type="Pfam" id="PF12833">
    <property type="entry name" value="HTH_18"/>
    <property type="match status" value="1"/>
</dbReference>
<dbReference type="InterPro" id="IPR009057">
    <property type="entry name" value="Homeodomain-like_sf"/>
</dbReference>
<proteinExistence type="predicted"/>
<dbReference type="InterPro" id="IPR018062">
    <property type="entry name" value="HTH_AraC-typ_CS"/>
</dbReference>
<keyword evidence="8" id="KW-1185">Reference proteome</keyword>
<dbReference type="Gene3D" id="1.10.10.60">
    <property type="entry name" value="Homeodomain-like"/>
    <property type="match status" value="2"/>
</dbReference>
<dbReference type="PANTHER" id="PTHR43280">
    <property type="entry name" value="ARAC-FAMILY TRANSCRIPTIONAL REGULATOR"/>
    <property type="match status" value="1"/>
</dbReference>
<dbReference type="SUPFAM" id="SSF46689">
    <property type="entry name" value="Homeodomain-like"/>
    <property type="match status" value="2"/>
</dbReference>
<keyword evidence="4" id="KW-0597">Phosphoprotein</keyword>
<keyword evidence="2" id="KW-0238">DNA-binding</keyword>
<sequence length="541" mass="63219">MIGRKIKTIIVDDESRIRRGIEKLVLSCGEDWEVVASFGDGQELLNAFTLEPIDFDVLLTDVKMPVLDGLSLIKELKKLASFSPIVISGFEDFSFLQTALREGALDYIMKPIDREEFKEQLDSVKEKIKKEWAEQDLLEVIKEQATKVSVTLQTEKLREMMSNKTMEQFEWSNDFPQGSYVLLFVSIDRALSHSRSILKEEWNRKINMYGTILDDTLKECNVEYWKWRDEGSSFWILLFFSDRYKREGYIEYASSILKPAQTQVQQKTSLSISIAISDIIEDLSSLPNVKKDVISLMKFRFIYGDNQIFTRELEGLQLLERNNNKDEKNISGTVKKLMVALENVNEQHIQVQLAQLNEELKILNTSKEIERFIESLRVQVTQFCIKHSTIGSSEYIHLIDGGKELDKVGNFEELQLELERWFLSIIKLIDEEKSYDQIEEAKEWIIAHLQQHITIEKIAAKVYMNPTYFCEYFKNETGETVLEFVTRSRIHKARELLLTSNLKVYEIAEQVGYSDTKYFSKLFKKYYGELPSKYKERVKVK</sequence>
<dbReference type="Proteomes" id="UP001589833">
    <property type="component" value="Unassembled WGS sequence"/>
</dbReference>
<dbReference type="CDD" id="cd17536">
    <property type="entry name" value="REC_YesN-like"/>
    <property type="match status" value="1"/>
</dbReference>
<reference evidence="7 8" key="1">
    <citation type="submission" date="2024-09" db="EMBL/GenBank/DDBJ databases">
        <authorList>
            <person name="Sun Q."/>
            <person name="Mori K."/>
        </authorList>
    </citation>
    <scope>NUCLEOTIDE SEQUENCE [LARGE SCALE GENOMIC DNA]</scope>
    <source>
        <strain evidence="7 8">NCAIM B.02301</strain>
    </source>
</reference>
<name>A0ABV6NKG5_9BACI</name>
<dbReference type="PROSITE" id="PS01124">
    <property type="entry name" value="HTH_ARAC_FAMILY_2"/>
    <property type="match status" value="1"/>
</dbReference>
<dbReference type="PROSITE" id="PS50110">
    <property type="entry name" value="RESPONSE_REGULATORY"/>
    <property type="match status" value="1"/>
</dbReference>
<dbReference type="PRINTS" id="PR00032">
    <property type="entry name" value="HTHARAC"/>
</dbReference>
<feature type="domain" description="HTH araC/xylS-type" evidence="5">
    <location>
        <begin position="439"/>
        <end position="537"/>
    </location>
</feature>
<evidence type="ECO:0000259" key="6">
    <source>
        <dbReference type="PROSITE" id="PS50110"/>
    </source>
</evidence>
<dbReference type="Gene3D" id="3.40.50.2300">
    <property type="match status" value="1"/>
</dbReference>
<keyword evidence="1" id="KW-0805">Transcription regulation</keyword>
<dbReference type="InterPro" id="IPR020449">
    <property type="entry name" value="Tscrpt_reg_AraC-type_HTH"/>
</dbReference>
<dbReference type="InterPro" id="IPR001789">
    <property type="entry name" value="Sig_transdc_resp-reg_receiver"/>
</dbReference>
<keyword evidence="3" id="KW-0804">Transcription</keyword>
<evidence type="ECO:0000256" key="1">
    <source>
        <dbReference type="ARBA" id="ARBA00023015"/>
    </source>
</evidence>
<evidence type="ECO:0000313" key="7">
    <source>
        <dbReference type="EMBL" id="MFC0560603.1"/>
    </source>
</evidence>
<dbReference type="SUPFAM" id="SSF52172">
    <property type="entry name" value="CheY-like"/>
    <property type="match status" value="1"/>
</dbReference>
<dbReference type="SMART" id="SM00448">
    <property type="entry name" value="REC"/>
    <property type="match status" value="1"/>
</dbReference>
<dbReference type="RefSeq" id="WP_273844191.1">
    <property type="nucleotide sequence ID" value="NZ_JAQQWT010000008.1"/>
</dbReference>
<dbReference type="InterPro" id="IPR011006">
    <property type="entry name" value="CheY-like_superfamily"/>
</dbReference>
<gene>
    <name evidence="7" type="ORF">ACFFH4_16560</name>
</gene>
<feature type="domain" description="Response regulatory" evidence="6">
    <location>
        <begin position="7"/>
        <end position="125"/>
    </location>
</feature>
<accession>A0ABV6NKG5</accession>
<dbReference type="PROSITE" id="PS00041">
    <property type="entry name" value="HTH_ARAC_FAMILY_1"/>
    <property type="match status" value="1"/>
</dbReference>
<evidence type="ECO:0000313" key="8">
    <source>
        <dbReference type="Proteomes" id="UP001589833"/>
    </source>
</evidence>
<evidence type="ECO:0000259" key="5">
    <source>
        <dbReference type="PROSITE" id="PS01124"/>
    </source>
</evidence>
<evidence type="ECO:0000256" key="3">
    <source>
        <dbReference type="ARBA" id="ARBA00023163"/>
    </source>
</evidence>
<comment type="caution">
    <text evidence="7">The sequence shown here is derived from an EMBL/GenBank/DDBJ whole genome shotgun (WGS) entry which is preliminary data.</text>
</comment>
<feature type="modified residue" description="4-aspartylphosphate" evidence="4">
    <location>
        <position position="61"/>
    </location>
</feature>
<dbReference type="Pfam" id="PF00072">
    <property type="entry name" value="Response_reg"/>
    <property type="match status" value="1"/>
</dbReference>
<dbReference type="InterPro" id="IPR018060">
    <property type="entry name" value="HTH_AraC"/>
</dbReference>
<protein>
    <submittedName>
        <fullName evidence="7">Helix-turn-helix domain-containing protein</fullName>
    </submittedName>
</protein>
<dbReference type="EMBL" id="JBHLTR010000031">
    <property type="protein sequence ID" value="MFC0560603.1"/>
    <property type="molecule type" value="Genomic_DNA"/>
</dbReference>